<dbReference type="GO" id="GO:0004866">
    <property type="term" value="F:endopeptidase inhibitor activity"/>
    <property type="evidence" value="ECO:0007669"/>
    <property type="project" value="TreeGrafter"/>
</dbReference>
<protein>
    <recommendedName>
        <fullName evidence="7">Inhibitor I9 domain-containing protein</fullName>
    </recommendedName>
</protein>
<dbReference type="EMBL" id="LXJU01000010">
    <property type="protein sequence ID" value="OGE52432.1"/>
    <property type="molecule type" value="Genomic_DNA"/>
</dbReference>
<evidence type="ECO:0000313" key="4">
    <source>
        <dbReference type="EMBL" id="OGE47371.1"/>
    </source>
</evidence>
<dbReference type="OrthoDB" id="5518345at2759"/>
<organism evidence="2 6">
    <name type="scientific">Penicillium arizonense</name>
    <dbReference type="NCBI Taxonomy" id="1835702"/>
    <lineage>
        <taxon>Eukaryota</taxon>
        <taxon>Fungi</taxon>
        <taxon>Dikarya</taxon>
        <taxon>Ascomycota</taxon>
        <taxon>Pezizomycotina</taxon>
        <taxon>Eurotiomycetes</taxon>
        <taxon>Eurotiomycetidae</taxon>
        <taxon>Eurotiales</taxon>
        <taxon>Aspergillaceae</taxon>
        <taxon>Penicillium</taxon>
    </lineage>
</organism>
<dbReference type="InterPro" id="IPR052471">
    <property type="entry name" value="PBI_I9"/>
</dbReference>
<dbReference type="InterPro" id="IPR037045">
    <property type="entry name" value="S8pro/Inhibitor_I9_sf"/>
</dbReference>
<reference evidence="2 6" key="1">
    <citation type="journal article" date="2016" name="Sci. Rep.">
        <title>Penicillium arizonense, a new, genome sequenced fungal species, reveals a high chemical diversity in secreted metabolites.</title>
        <authorList>
            <person name="Grijseels S."/>
            <person name="Nielsen J.C."/>
            <person name="Randelovic M."/>
            <person name="Nielsen J."/>
            <person name="Nielsen K.F."/>
            <person name="Workman M."/>
            <person name="Frisvad J.C."/>
        </authorList>
    </citation>
    <scope>NUCLEOTIDE SEQUENCE [LARGE SCALE GENOMIC DNA]</scope>
    <source>
        <strain evidence="2 6">CBS 141311</strain>
    </source>
</reference>
<name>A0A1F5L211_PENAI</name>
<dbReference type="EMBL" id="LXJU01000047">
    <property type="protein sequence ID" value="OGE47371.1"/>
    <property type="molecule type" value="Genomic_DNA"/>
</dbReference>
<dbReference type="RefSeq" id="XP_022487874.1">
    <property type="nucleotide sequence ID" value="XM_022632085.1"/>
</dbReference>
<evidence type="ECO:0000313" key="3">
    <source>
        <dbReference type="EMBL" id="OGE47036.1"/>
    </source>
</evidence>
<dbReference type="Proteomes" id="UP000177622">
    <property type="component" value="Unassembled WGS sequence"/>
</dbReference>
<dbReference type="EMBL" id="LXJU01000073">
    <property type="protein sequence ID" value="OGE47036.1"/>
    <property type="molecule type" value="Genomic_DNA"/>
</dbReference>
<dbReference type="GO" id="GO:0042144">
    <property type="term" value="P:vacuole fusion, non-autophagic"/>
    <property type="evidence" value="ECO:0007669"/>
    <property type="project" value="TreeGrafter"/>
</dbReference>
<evidence type="ECO:0000256" key="1">
    <source>
        <dbReference type="ARBA" id="ARBA00038069"/>
    </source>
</evidence>
<evidence type="ECO:0000313" key="6">
    <source>
        <dbReference type="Proteomes" id="UP000177622"/>
    </source>
</evidence>
<dbReference type="SUPFAM" id="SSF54897">
    <property type="entry name" value="Protease propeptides/inhibitors"/>
    <property type="match status" value="1"/>
</dbReference>
<dbReference type="GeneID" id="34576819"/>
<gene>
    <name evidence="5" type="ORF">PENARI_c010G00001</name>
    <name evidence="4" type="ORF">PENARI_c047G11474</name>
    <name evidence="3" type="ORF">PENARI_c073G01296</name>
    <name evidence="2" type="ORF">PENARI_c074G08642</name>
</gene>
<dbReference type="Gene3D" id="3.30.70.80">
    <property type="entry name" value="Peptidase S8 propeptide/proteinase inhibitor I9"/>
    <property type="match status" value="1"/>
</dbReference>
<proteinExistence type="inferred from homology"/>
<keyword evidence="6" id="KW-1185">Reference proteome</keyword>
<evidence type="ECO:0000313" key="2">
    <source>
        <dbReference type="EMBL" id="OGE47030.1"/>
    </source>
</evidence>
<dbReference type="EMBL" id="LXJU01000074">
    <property type="protein sequence ID" value="OGE47030.1"/>
    <property type="molecule type" value="Genomic_DNA"/>
</dbReference>
<dbReference type="PANTHER" id="PTHR28288">
    <property type="entry name" value="PROTEASE B INHIBITOR 2"/>
    <property type="match status" value="1"/>
</dbReference>
<dbReference type="AlphaFoldDB" id="A0A1F5L211"/>
<sequence>MAENDYVVVFKDTATNDQIDKYANRVTNAGGSIHSIYYRNDNPIIYGFIAGIPHHIYSSFQDDDLIEYVEDVEAKEPL</sequence>
<accession>A0A1F5L211</accession>
<comment type="similarity">
    <text evidence="1">Belongs to the protease inhibitor I9 family.</text>
</comment>
<comment type="caution">
    <text evidence="2">The sequence shown here is derived from an EMBL/GenBank/DDBJ whole genome shotgun (WGS) entry which is preliminary data.</text>
</comment>
<evidence type="ECO:0000313" key="5">
    <source>
        <dbReference type="EMBL" id="OGE52432.1"/>
    </source>
</evidence>
<dbReference type="PANTHER" id="PTHR28288:SF2">
    <property type="entry name" value="PROTEASE B INHIBITOR 2"/>
    <property type="match status" value="1"/>
</dbReference>
<evidence type="ECO:0008006" key="7">
    <source>
        <dbReference type="Google" id="ProtNLM"/>
    </source>
</evidence>